<protein>
    <submittedName>
        <fullName evidence="1">Uncharacterized protein</fullName>
    </submittedName>
</protein>
<dbReference type="AlphaFoldDB" id="A0A3N7G3X0"/>
<evidence type="ECO:0000313" key="1">
    <source>
        <dbReference type="EMBL" id="RQP00701.1"/>
    </source>
</evidence>
<proteinExistence type="predicted"/>
<dbReference type="InParanoid" id="A0A3N7G3X0"/>
<reference evidence="1 2" key="1">
    <citation type="journal article" date="2006" name="Science">
        <title>The genome of black cottonwood, Populus trichocarpa (Torr. &amp; Gray).</title>
        <authorList>
            <person name="Tuskan G.A."/>
            <person name="Difazio S."/>
            <person name="Jansson S."/>
            <person name="Bohlmann J."/>
            <person name="Grigoriev I."/>
            <person name="Hellsten U."/>
            <person name="Putnam N."/>
            <person name="Ralph S."/>
            <person name="Rombauts S."/>
            <person name="Salamov A."/>
            <person name="Schein J."/>
            <person name="Sterck L."/>
            <person name="Aerts A."/>
            <person name="Bhalerao R.R."/>
            <person name="Bhalerao R.P."/>
            <person name="Blaudez D."/>
            <person name="Boerjan W."/>
            <person name="Brun A."/>
            <person name="Brunner A."/>
            <person name="Busov V."/>
            <person name="Campbell M."/>
            <person name="Carlson J."/>
            <person name="Chalot M."/>
            <person name="Chapman J."/>
            <person name="Chen G.L."/>
            <person name="Cooper D."/>
            <person name="Coutinho P.M."/>
            <person name="Couturier J."/>
            <person name="Covert S."/>
            <person name="Cronk Q."/>
            <person name="Cunningham R."/>
            <person name="Davis J."/>
            <person name="Degroeve S."/>
            <person name="Dejardin A."/>
            <person name="Depamphilis C."/>
            <person name="Detter J."/>
            <person name="Dirks B."/>
            <person name="Dubchak I."/>
            <person name="Duplessis S."/>
            <person name="Ehlting J."/>
            <person name="Ellis B."/>
            <person name="Gendler K."/>
            <person name="Goodstein D."/>
            <person name="Gribskov M."/>
            <person name="Grimwood J."/>
            <person name="Groover A."/>
            <person name="Gunter L."/>
            <person name="Hamberger B."/>
            <person name="Heinze B."/>
            <person name="Helariutta Y."/>
            <person name="Henrissat B."/>
            <person name="Holligan D."/>
            <person name="Holt R."/>
            <person name="Huang W."/>
            <person name="Islam-Faridi N."/>
            <person name="Jones S."/>
            <person name="Jones-Rhoades M."/>
            <person name="Jorgensen R."/>
            <person name="Joshi C."/>
            <person name="Kangasjarvi J."/>
            <person name="Karlsson J."/>
            <person name="Kelleher C."/>
            <person name="Kirkpatrick R."/>
            <person name="Kirst M."/>
            <person name="Kohler A."/>
            <person name="Kalluri U."/>
            <person name="Larimer F."/>
            <person name="Leebens-Mack J."/>
            <person name="Leple J.C."/>
            <person name="Locascio P."/>
            <person name="Lou Y."/>
            <person name="Lucas S."/>
            <person name="Martin F."/>
            <person name="Montanini B."/>
            <person name="Napoli C."/>
            <person name="Nelson D.R."/>
            <person name="Nelson C."/>
            <person name="Nieminen K."/>
            <person name="Nilsson O."/>
            <person name="Pereda V."/>
            <person name="Peter G."/>
            <person name="Philippe R."/>
            <person name="Pilate G."/>
            <person name="Poliakov A."/>
            <person name="Razumovskaya J."/>
            <person name="Richardson P."/>
            <person name="Rinaldi C."/>
            <person name="Ritland K."/>
            <person name="Rouze P."/>
            <person name="Ryaboy D."/>
            <person name="Schmutz J."/>
            <person name="Schrader J."/>
            <person name="Segerman B."/>
            <person name="Shin H."/>
            <person name="Siddiqui A."/>
            <person name="Sterky F."/>
            <person name="Terry A."/>
            <person name="Tsai C.J."/>
            <person name="Uberbacher E."/>
            <person name="Unneberg P."/>
            <person name="Vahala J."/>
            <person name="Wall K."/>
            <person name="Wessler S."/>
            <person name="Yang G."/>
            <person name="Yin T."/>
            <person name="Douglas C."/>
            <person name="Marra M."/>
            <person name="Sandberg G."/>
            <person name="Van de Peer Y."/>
            <person name="Rokhsar D."/>
        </authorList>
    </citation>
    <scope>NUCLEOTIDE SEQUENCE [LARGE SCALE GENOMIC DNA]</scope>
    <source>
        <strain evidence="2">cv. Nisqually</strain>
    </source>
</reference>
<name>A0A3N7G3X0_POPTR</name>
<evidence type="ECO:0000313" key="2">
    <source>
        <dbReference type="Proteomes" id="UP000006729"/>
    </source>
</evidence>
<dbReference type="EMBL" id="CM009304">
    <property type="protein sequence ID" value="RQP00701.1"/>
    <property type="molecule type" value="Genomic_DNA"/>
</dbReference>
<organism evidence="1 2">
    <name type="scientific">Populus trichocarpa</name>
    <name type="common">Western balsam poplar</name>
    <name type="synonym">Populus balsamifera subsp. trichocarpa</name>
    <dbReference type="NCBI Taxonomy" id="3694"/>
    <lineage>
        <taxon>Eukaryota</taxon>
        <taxon>Viridiplantae</taxon>
        <taxon>Streptophyta</taxon>
        <taxon>Embryophyta</taxon>
        <taxon>Tracheophyta</taxon>
        <taxon>Spermatophyta</taxon>
        <taxon>Magnoliopsida</taxon>
        <taxon>eudicotyledons</taxon>
        <taxon>Gunneridae</taxon>
        <taxon>Pentapetalae</taxon>
        <taxon>rosids</taxon>
        <taxon>fabids</taxon>
        <taxon>Malpighiales</taxon>
        <taxon>Salicaceae</taxon>
        <taxon>Saliceae</taxon>
        <taxon>Populus</taxon>
    </lineage>
</organism>
<accession>A0A3N7G3X0</accession>
<dbReference type="Proteomes" id="UP000006729">
    <property type="component" value="Chromosome 15"/>
</dbReference>
<keyword evidence="2" id="KW-1185">Reference proteome</keyword>
<sequence length="115" mass="13248">MTIIYHFIFEFRVNLVSACMTTLVTTTHSTGNKKKKYIRCLISQIQFQLIMFLIECFLYQALDSSMNLQGFCHPFSLLCCSPADELQKLLFKVESRLTMISRLCLLICVCVCVCV</sequence>
<gene>
    <name evidence="1" type="ORF">POPTR_015G072350</name>
</gene>